<protein>
    <submittedName>
        <fullName evidence="2">Uncharacterized protein</fullName>
    </submittedName>
</protein>
<gene>
    <name evidence="2" type="ORF">GCM10011515_02450</name>
</gene>
<evidence type="ECO:0000313" key="3">
    <source>
        <dbReference type="Proteomes" id="UP000619041"/>
    </source>
</evidence>
<keyword evidence="3" id="KW-1185">Reference proteome</keyword>
<comment type="caution">
    <text evidence="2">The sequence shown here is derived from an EMBL/GenBank/DDBJ whole genome shotgun (WGS) entry which is preliminary data.</text>
</comment>
<dbReference type="Proteomes" id="UP000619041">
    <property type="component" value="Unassembled WGS sequence"/>
</dbReference>
<dbReference type="EMBL" id="BMKL01000001">
    <property type="protein sequence ID" value="GGD86437.1"/>
    <property type="molecule type" value="Genomic_DNA"/>
</dbReference>
<evidence type="ECO:0000256" key="1">
    <source>
        <dbReference type="SAM" id="MobiDB-lite"/>
    </source>
</evidence>
<accession>A0ABQ1RXW7</accession>
<sequence length="99" mass="10682">MESKMDLNELLYAHQLEVMKANASSDDDHFGRIAEYADRIRQLRTVSYAESIAQNPSAPPTIIYGSYAGSSASEAGVGHATDNLNGVDNENPDRGHADA</sequence>
<feature type="region of interest" description="Disordered" evidence="1">
    <location>
        <begin position="71"/>
        <end position="99"/>
    </location>
</feature>
<organism evidence="2 3">
    <name type="scientific">Tsuneonella deserti</name>
    <dbReference type="NCBI Taxonomy" id="2035528"/>
    <lineage>
        <taxon>Bacteria</taxon>
        <taxon>Pseudomonadati</taxon>
        <taxon>Pseudomonadota</taxon>
        <taxon>Alphaproteobacteria</taxon>
        <taxon>Sphingomonadales</taxon>
        <taxon>Erythrobacteraceae</taxon>
        <taxon>Tsuneonella</taxon>
    </lineage>
</organism>
<feature type="compositionally biased region" description="Low complexity" evidence="1">
    <location>
        <begin position="71"/>
        <end position="80"/>
    </location>
</feature>
<name>A0ABQ1RXW7_9SPHN</name>
<reference evidence="3" key="1">
    <citation type="journal article" date="2019" name="Int. J. Syst. Evol. Microbiol.">
        <title>The Global Catalogue of Microorganisms (GCM) 10K type strain sequencing project: providing services to taxonomists for standard genome sequencing and annotation.</title>
        <authorList>
            <consortium name="The Broad Institute Genomics Platform"/>
            <consortium name="The Broad Institute Genome Sequencing Center for Infectious Disease"/>
            <person name="Wu L."/>
            <person name="Ma J."/>
        </authorList>
    </citation>
    <scope>NUCLEOTIDE SEQUENCE [LARGE SCALE GENOMIC DNA]</scope>
    <source>
        <strain evidence="3">CGMCC 1.15959</strain>
    </source>
</reference>
<evidence type="ECO:0000313" key="2">
    <source>
        <dbReference type="EMBL" id="GGD86437.1"/>
    </source>
</evidence>
<proteinExistence type="predicted"/>